<protein>
    <submittedName>
        <fullName evidence="1">Uncharacterized protein</fullName>
    </submittedName>
</protein>
<evidence type="ECO:0000313" key="1">
    <source>
        <dbReference type="EMBL" id="JAH06635.1"/>
    </source>
</evidence>
<organism evidence="1">
    <name type="scientific">Anguilla anguilla</name>
    <name type="common">European freshwater eel</name>
    <name type="synonym">Muraena anguilla</name>
    <dbReference type="NCBI Taxonomy" id="7936"/>
    <lineage>
        <taxon>Eukaryota</taxon>
        <taxon>Metazoa</taxon>
        <taxon>Chordata</taxon>
        <taxon>Craniata</taxon>
        <taxon>Vertebrata</taxon>
        <taxon>Euteleostomi</taxon>
        <taxon>Actinopterygii</taxon>
        <taxon>Neopterygii</taxon>
        <taxon>Teleostei</taxon>
        <taxon>Anguilliformes</taxon>
        <taxon>Anguillidae</taxon>
        <taxon>Anguilla</taxon>
    </lineage>
</organism>
<proteinExistence type="predicted"/>
<dbReference type="EMBL" id="GBXM01101942">
    <property type="protein sequence ID" value="JAH06635.1"/>
    <property type="molecule type" value="Transcribed_RNA"/>
</dbReference>
<sequence length="69" mass="7543">MQGCSKGMTDFCTLIIQPVTVIDIPDLYLQSGVGNGFQSSEYKGQNTAHAPECQVQTVTVSHQCFKSHH</sequence>
<dbReference type="AlphaFoldDB" id="A0A0E9PRB9"/>
<reference evidence="1" key="2">
    <citation type="journal article" date="2015" name="Fish Shellfish Immunol.">
        <title>Early steps in the European eel (Anguilla anguilla)-Vibrio vulnificus interaction in the gills: Role of the RtxA13 toxin.</title>
        <authorList>
            <person name="Callol A."/>
            <person name="Pajuelo D."/>
            <person name="Ebbesson L."/>
            <person name="Teles M."/>
            <person name="MacKenzie S."/>
            <person name="Amaro C."/>
        </authorList>
    </citation>
    <scope>NUCLEOTIDE SEQUENCE</scope>
</reference>
<accession>A0A0E9PRB9</accession>
<name>A0A0E9PRB9_ANGAN</name>
<reference evidence="1" key="1">
    <citation type="submission" date="2014-11" db="EMBL/GenBank/DDBJ databases">
        <authorList>
            <person name="Amaro Gonzalez C."/>
        </authorList>
    </citation>
    <scope>NUCLEOTIDE SEQUENCE</scope>
</reference>
<dbReference type="EMBL" id="GBXM01099858">
    <property type="protein sequence ID" value="JAH08719.1"/>
    <property type="molecule type" value="Transcribed_RNA"/>
</dbReference>